<accession>A0ABW4JPL5</accession>
<dbReference type="PANTHER" id="PTHR45398">
    <property type="match status" value="1"/>
</dbReference>
<dbReference type="RefSeq" id="WP_377945009.1">
    <property type="nucleotide sequence ID" value="NZ_JBHUCX010000084.1"/>
</dbReference>
<dbReference type="Gene3D" id="3.30.559.30">
    <property type="entry name" value="Nonribosomal peptide synthetase, condensation domain"/>
    <property type="match status" value="1"/>
</dbReference>
<name>A0ABW4JPL5_9BACL</name>
<evidence type="ECO:0000259" key="1">
    <source>
        <dbReference type="Pfam" id="PF00668"/>
    </source>
</evidence>
<dbReference type="Proteomes" id="UP001597079">
    <property type="component" value="Unassembled WGS sequence"/>
</dbReference>
<evidence type="ECO:0000313" key="2">
    <source>
        <dbReference type="EMBL" id="MFD1677093.1"/>
    </source>
</evidence>
<gene>
    <name evidence="2" type="ORF">ACFSB2_20670</name>
</gene>
<dbReference type="Pfam" id="PF00668">
    <property type="entry name" value="Condensation"/>
    <property type="match status" value="1"/>
</dbReference>
<dbReference type="SUPFAM" id="SSF52777">
    <property type="entry name" value="CoA-dependent acyltransferases"/>
    <property type="match status" value="1"/>
</dbReference>
<evidence type="ECO:0000313" key="3">
    <source>
        <dbReference type="Proteomes" id="UP001597079"/>
    </source>
</evidence>
<organism evidence="2 3">
    <name type="scientific">Alicyclobacillus fodiniaquatilis</name>
    <dbReference type="NCBI Taxonomy" id="1661150"/>
    <lineage>
        <taxon>Bacteria</taxon>
        <taxon>Bacillati</taxon>
        <taxon>Bacillota</taxon>
        <taxon>Bacilli</taxon>
        <taxon>Bacillales</taxon>
        <taxon>Alicyclobacillaceae</taxon>
        <taxon>Alicyclobacillus</taxon>
    </lineage>
</organism>
<dbReference type="PANTHER" id="PTHR45398:SF1">
    <property type="entry name" value="ENZYME, PUTATIVE (JCVI)-RELATED"/>
    <property type="match status" value="1"/>
</dbReference>
<sequence length="267" mass="31189">MRNEVYQNDIQYWMDELRDTEFHEFLPRKSGNVSHLSCDWENIDIPFPDHLTNRLNQVTKNDETLFALCMSAISLLSYKYTGCTDVVIGIPKITQGHLEVHSLLPARVNVDCDLTFKEYLRMLNEVLSRAYQHQDFPYGQLMDKLYELQRGFHSSLFDIAVQFDSLHGMGFGDAHRDLITFRFVKLNTGLVLSIHYCVHQYDVEKLKSVSKHFFECLNNALSQPNLNLACIEILPESEKRQVLVEFNDTGKEYEKDKTIHELFEEQV</sequence>
<proteinExistence type="predicted"/>
<dbReference type="InterPro" id="IPR001242">
    <property type="entry name" value="Condensation_dom"/>
</dbReference>
<dbReference type="EMBL" id="JBHUCX010000084">
    <property type="protein sequence ID" value="MFD1677093.1"/>
    <property type="molecule type" value="Genomic_DNA"/>
</dbReference>
<feature type="domain" description="Condensation" evidence="1">
    <location>
        <begin position="4"/>
        <end position="242"/>
    </location>
</feature>
<comment type="caution">
    <text evidence="2">The sequence shown here is derived from an EMBL/GenBank/DDBJ whole genome shotgun (WGS) entry which is preliminary data.</text>
</comment>
<reference evidence="3" key="1">
    <citation type="journal article" date="2019" name="Int. J. Syst. Evol. Microbiol.">
        <title>The Global Catalogue of Microorganisms (GCM) 10K type strain sequencing project: providing services to taxonomists for standard genome sequencing and annotation.</title>
        <authorList>
            <consortium name="The Broad Institute Genomics Platform"/>
            <consortium name="The Broad Institute Genome Sequencing Center for Infectious Disease"/>
            <person name="Wu L."/>
            <person name="Ma J."/>
        </authorList>
    </citation>
    <scope>NUCLEOTIDE SEQUENCE [LARGE SCALE GENOMIC DNA]</scope>
    <source>
        <strain evidence="3">CGMCC 1.12286</strain>
    </source>
</reference>
<protein>
    <submittedName>
        <fullName evidence="2">Condensation domain-containing protein</fullName>
    </submittedName>
</protein>
<keyword evidence="3" id="KW-1185">Reference proteome</keyword>
<feature type="non-terminal residue" evidence="2">
    <location>
        <position position="267"/>
    </location>
</feature>